<keyword evidence="4" id="KW-1185">Reference proteome</keyword>
<dbReference type="HOGENOM" id="CLU_2210444_0_0_1"/>
<keyword evidence="2" id="KW-0812">Transmembrane</keyword>
<name>A0A067PGH0_9AGAM</name>
<evidence type="ECO:0000256" key="2">
    <source>
        <dbReference type="SAM" id="Phobius"/>
    </source>
</evidence>
<proteinExistence type="predicted"/>
<dbReference type="Proteomes" id="UP000027265">
    <property type="component" value="Unassembled WGS sequence"/>
</dbReference>
<dbReference type="STRING" id="933084.A0A067PGH0"/>
<dbReference type="EMBL" id="KL197765">
    <property type="protein sequence ID" value="KDQ50122.1"/>
    <property type="molecule type" value="Genomic_DNA"/>
</dbReference>
<protein>
    <submittedName>
        <fullName evidence="3">Uncharacterized protein</fullName>
    </submittedName>
</protein>
<accession>A0A067PGH0</accession>
<feature type="compositionally biased region" description="Acidic residues" evidence="1">
    <location>
        <begin position="86"/>
        <end position="100"/>
    </location>
</feature>
<feature type="region of interest" description="Disordered" evidence="1">
    <location>
        <begin position="85"/>
        <end position="107"/>
    </location>
</feature>
<evidence type="ECO:0000313" key="3">
    <source>
        <dbReference type="EMBL" id="KDQ50122.1"/>
    </source>
</evidence>
<evidence type="ECO:0000256" key="1">
    <source>
        <dbReference type="SAM" id="MobiDB-lite"/>
    </source>
</evidence>
<dbReference type="AlphaFoldDB" id="A0A067PGH0"/>
<keyword evidence="2" id="KW-1133">Transmembrane helix</keyword>
<keyword evidence="2" id="KW-0472">Membrane</keyword>
<gene>
    <name evidence="3" type="ORF">JAAARDRAFT_142408</name>
</gene>
<dbReference type="OrthoDB" id="2966465at2759"/>
<organism evidence="3 4">
    <name type="scientific">Jaapia argillacea MUCL 33604</name>
    <dbReference type="NCBI Taxonomy" id="933084"/>
    <lineage>
        <taxon>Eukaryota</taxon>
        <taxon>Fungi</taxon>
        <taxon>Dikarya</taxon>
        <taxon>Basidiomycota</taxon>
        <taxon>Agaricomycotina</taxon>
        <taxon>Agaricomycetes</taxon>
        <taxon>Agaricomycetidae</taxon>
        <taxon>Jaapiales</taxon>
        <taxon>Jaapiaceae</taxon>
        <taxon>Jaapia</taxon>
    </lineage>
</organism>
<reference evidence="4" key="1">
    <citation type="journal article" date="2014" name="Proc. Natl. Acad. Sci. U.S.A.">
        <title>Extensive sampling of basidiomycete genomes demonstrates inadequacy of the white-rot/brown-rot paradigm for wood decay fungi.</title>
        <authorList>
            <person name="Riley R."/>
            <person name="Salamov A.A."/>
            <person name="Brown D.W."/>
            <person name="Nagy L.G."/>
            <person name="Floudas D."/>
            <person name="Held B.W."/>
            <person name="Levasseur A."/>
            <person name="Lombard V."/>
            <person name="Morin E."/>
            <person name="Otillar R."/>
            <person name="Lindquist E.A."/>
            <person name="Sun H."/>
            <person name="LaButti K.M."/>
            <person name="Schmutz J."/>
            <person name="Jabbour D."/>
            <person name="Luo H."/>
            <person name="Baker S.E."/>
            <person name="Pisabarro A.G."/>
            <person name="Walton J.D."/>
            <person name="Blanchette R.A."/>
            <person name="Henrissat B."/>
            <person name="Martin F."/>
            <person name="Cullen D."/>
            <person name="Hibbett D.S."/>
            <person name="Grigoriev I.V."/>
        </authorList>
    </citation>
    <scope>NUCLEOTIDE SEQUENCE [LARGE SCALE GENOMIC DNA]</scope>
    <source>
        <strain evidence="4">MUCL 33604</strain>
    </source>
</reference>
<evidence type="ECO:0000313" key="4">
    <source>
        <dbReference type="Proteomes" id="UP000027265"/>
    </source>
</evidence>
<feature type="transmembrane region" description="Helical" evidence="2">
    <location>
        <begin position="21"/>
        <end position="43"/>
    </location>
</feature>
<sequence>MGIQRSIATISISQLSTNQKILLLPCGLYYLAAILLGNTHTILHQPQILQYFPCSPPTLKEYFQGGPVEDPELDNWCLQAPWQEMDVGEDEDDTEDEEVETNGPIDN</sequence>
<dbReference type="InParanoid" id="A0A067PGH0"/>